<organism evidence="1 2">
    <name type="scientific">Rotaria socialis</name>
    <dbReference type="NCBI Taxonomy" id="392032"/>
    <lineage>
        <taxon>Eukaryota</taxon>
        <taxon>Metazoa</taxon>
        <taxon>Spiralia</taxon>
        <taxon>Gnathifera</taxon>
        <taxon>Rotifera</taxon>
        <taxon>Eurotatoria</taxon>
        <taxon>Bdelloidea</taxon>
        <taxon>Philodinida</taxon>
        <taxon>Philodinidae</taxon>
        <taxon>Rotaria</taxon>
    </lineage>
</organism>
<evidence type="ECO:0000313" key="1">
    <source>
        <dbReference type="EMBL" id="CAF4867311.1"/>
    </source>
</evidence>
<dbReference type="Proteomes" id="UP000663848">
    <property type="component" value="Unassembled WGS sequence"/>
</dbReference>
<sequence>YSDEESEENSSTEQPIIITTTRRITTTVNWKDRIPIYHRKPPIIWNVNNDDNYDQNLEKQEQRRNSGYSLHYSLLLLLTMFISRV</sequence>
<feature type="non-terminal residue" evidence="1">
    <location>
        <position position="1"/>
    </location>
</feature>
<gene>
    <name evidence="1" type="ORF">QYT958_LOCUS28384</name>
</gene>
<comment type="caution">
    <text evidence="1">The sequence shown here is derived from an EMBL/GenBank/DDBJ whole genome shotgun (WGS) entry which is preliminary data.</text>
</comment>
<dbReference type="AlphaFoldDB" id="A0A821SY21"/>
<accession>A0A821SY21</accession>
<proteinExistence type="predicted"/>
<dbReference type="EMBL" id="CAJOBR010007678">
    <property type="protein sequence ID" value="CAF4867311.1"/>
    <property type="molecule type" value="Genomic_DNA"/>
</dbReference>
<evidence type="ECO:0000313" key="2">
    <source>
        <dbReference type="Proteomes" id="UP000663848"/>
    </source>
</evidence>
<name>A0A821SY21_9BILA</name>
<reference evidence="1" key="1">
    <citation type="submission" date="2021-02" db="EMBL/GenBank/DDBJ databases">
        <authorList>
            <person name="Nowell W R."/>
        </authorList>
    </citation>
    <scope>NUCLEOTIDE SEQUENCE</scope>
</reference>
<protein>
    <submittedName>
        <fullName evidence="1">Uncharacterized protein</fullName>
    </submittedName>
</protein>